<keyword evidence="1" id="KW-0812">Transmembrane</keyword>
<dbReference type="PANTHER" id="PTHR30572:SF4">
    <property type="entry name" value="ABC TRANSPORTER PERMEASE YTRF"/>
    <property type="match status" value="1"/>
</dbReference>
<feature type="transmembrane region" description="Helical" evidence="1">
    <location>
        <begin position="979"/>
        <end position="1002"/>
    </location>
</feature>
<feature type="transmembrane region" description="Helical" evidence="1">
    <location>
        <begin position="393"/>
        <end position="417"/>
    </location>
</feature>
<accession>A0A7W8H8V3</accession>
<keyword evidence="1" id="KW-1133">Transmembrane helix</keyword>
<evidence type="ECO:0000313" key="3">
    <source>
        <dbReference type="Proteomes" id="UP000543642"/>
    </source>
</evidence>
<dbReference type="EMBL" id="JACHFW010000003">
    <property type="protein sequence ID" value="MBB5264016.1"/>
    <property type="molecule type" value="Genomic_DNA"/>
</dbReference>
<feature type="transmembrane region" description="Helical" evidence="1">
    <location>
        <begin position="948"/>
        <end position="973"/>
    </location>
</feature>
<organism evidence="2 3">
    <name type="scientific">Catenibacillus scindens</name>
    <dbReference type="NCBI Taxonomy" id="673271"/>
    <lineage>
        <taxon>Bacteria</taxon>
        <taxon>Bacillati</taxon>
        <taxon>Bacillota</taxon>
        <taxon>Clostridia</taxon>
        <taxon>Lachnospirales</taxon>
        <taxon>Lachnospiraceae</taxon>
        <taxon>Catenibacillus</taxon>
    </lineage>
</organism>
<gene>
    <name evidence="2" type="ORF">HNP82_001121</name>
</gene>
<dbReference type="Proteomes" id="UP000543642">
    <property type="component" value="Unassembled WGS sequence"/>
</dbReference>
<reference evidence="2 3" key="1">
    <citation type="submission" date="2020-08" db="EMBL/GenBank/DDBJ databases">
        <title>Genomic Encyclopedia of Type Strains, Phase IV (KMG-IV): sequencing the most valuable type-strain genomes for metagenomic binning, comparative biology and taxonomic classification.</title>
        <authorList>
            <person name="Goeker M."/>
        </authorList>
    </citation>
    <scope>NUCLEOTIDE SEQUENCE [LARGE SCALE GENOMIC DNA]</scope>
    <source>
        <strain evidence="2 3">DSM 106146</strain>
    </source>
</reference>
<dbReference type="PANTHER" id="PTHR30572">
    <property type="entry name" value="MEMBRANE COMPONENT OF TRANSPORTER-RELATED"/>
    <property type="match status" value="1"/>
</dbReference>
<proteinExistence type="predicted"/>
<evidence type="ECO:0000313" key="2">
    <source>
        <dbReference type="EMBL" id="MBB5264016.1"/>
    </source>
</evidence>
<dbReference type="InterPro" id="IPR050250">
    <property type="entry name" value="Macrolide_Exporter_MacB"/>
</dbReference>
<protein>
    <submittedName>
        <fullName evidence="2">ABC-type antimicrobial peptide transport system permease subunit</fullName>
    </submittedName>
</protein>
<feature type="transmembrane region" description="Helical" evidence="1">
    <location>
        <begin position="907"/>
        <end position="928"/>
    </location>
</feature>
<evidence type="ECO:0000256" key="1">
    <source>
        <dbReference type="SAM" id="Phobius"/>
    </source>
</evidence>
<dbReference type="GO" id="GO:0022857">
    <property type="term" value="F:transmembrane transporter activity"/>
    <property type="evidence" value="ECO:0007669"/>
    <property type="project" value="TreeGrafter"/>
</dbReference>
<keyword evidence="1" id="KW-0472">Membrane</keyword>
<name>A0A7W8H8V3_9FIRM</name>
<sequence>MILRNSIRTTLRARRRTLLFTALIVILTLSLTLSLGMYVYSSGTLALMDERYTSMALVEYMDENYPDEDGADPKARSAMDRIDGQVLSGIEGVLLWEKTDETLGQMEGYERADGEIPYEGRAIVEATGFYPVNTTNGSTIYSARIVQTLYNQEGRGAMFMVDVGDTDFVPEDGASYLLHGVFAESGTSNPTLSLVDFDTGETAFYKVSGEDDPAFTDSIFTQMARYYANANNYVRITASDAPRALEEFHQGILTLAQGRFPEAGEAGVCVIDGKTAGQMGLTPGDEIHVNLYDSQEDDRFSVSENSVEKTWTVVGITSLSNDWAGRIWVSQGEGGFSQPLFGFCLGMAVLDNGMARQAADQIREMMPEGISVTLYDQGYFSAAQPFEAMKTTALAVAAASACAAFAVLVLFASLFVGRQRETVGILRSLGTPSAKIRLWLISGASLIAAAAAILGAVLGRAFTGGMIRWALGAAQKLYTIDHRYSESAMGTTITPVEMTQMPLWPAFVSALAVFGAALVFCLLFLSQALSRSAPEKGKEKVRIPRGKTSVGGRGVLRYAFVFCRRGGGRSVIVAVASGVLTIFLGILIFVSQGWQSQMDSLYDTSQIFGRATSTNGRQSVNIVINGNNARLLASSGYLKDIGLSLNWHYWFDEDMPPFGRGGFAEETKRNWIARQPTITALNTLLAAPDFFYDDEVAVEWLEGWNEDFLMSDEYYPVDASISYSQSGVGVEWENYPCVVGKNFLDARDLSLGDVFTVYFQMDSFYGARMEVPIDLKVVGACTENDTEDIYVPLAFAISPGYFETDGNSYSGENEVTEAAADMESDGAQAYWNSEGLDYYLCRMTSFSTCRFTLDSARDLDAFRNFLADNGVSQPGILGSNRLTIVLSDQSFVETVGGLGRLISFCGILFPALFGAVCLLGFVISWLMVGSRRMEFAVLRGLGTSGHRVFFIFFVEQALLCLAGSAIGALIVTVTGTPSGWIGAGGFFLCYLAGCALSVILSVRVRLMDLLSEKE</sequence>
<feature type="transmembrane region" description="Helical" evidence="1">
    <location>
        <begin position="438"/>
        <end position="462"/>
    </location>
</feature>
<keyword evidence="3" id="KW-1185">Reference proteome</keyword>
<dbReference type="AlphaFoldDB" id="A0A7W8H8V3"/>
<dbReference type="GO" id="GO:0005886">
    <property type="term" value="C:plasma membrane"/>
    <property type="evidence" value="ECO:0007669"/>
    <property type="project" value="TreeGrafter"/>
</dbReference>
<comment type="caution">
    <text evidence="2">The sequence shown here is derived from an EMBL/GenBank/DDBJ whole genome shotgun (WGS) entry which is preliminary data.</text>
</comment>
<feature type="transmembrane region" description="Helical" evidence="1">
    <location>
        <begin position="503"/>
        <end position="525"/>
    </location>
</feature>
<feature type="transmembrane region" description="Helical" evidence="1">
    <location>
        <begin position="571"/>
        <end position="590"/>
    </location>
</feature>
<dbReference type="RefSeq" id="WP_183772345.1">
    <property type="nucleotide sequence ID" value="NZ_JACHFW010000003.1"/>
</dbReference>